<dbReference type="Pfam" id="PF01494">
    <property type="entry name" value="FAD_binding_3"/>
    <property type="match status" value="1"/>
</dbReference>
<sequence length="408" mass="45185">MQPHSTEILTADCCIVGGGPAGLMLGYLFARAGLRVVVIEKHADFLHDFRGDTIHPSTLEIMHQLGLLETFLTLPHQRAEKLEAEIAGQSITMADFSRLPVKCRFIAFMPQWDFLNYMAEQSARYPGFTLLQSTSFESLTVENGTVSGVKASRGNQQLHIRCKLVVGADGRHSRVREAAGLTGQEFGVARDVIWFRLSKQPHDPELGVGHKGPRQNFIVIDRGEYWQCGLTIPKGEFEAKQAAGLDAFKAEVAALSPFEAARMAEIESWEAFKLLSIKIDRLDKWAQPGVLCIGDAAHAMSPIGGVGVNLAIQDAVATANLLTDPLKRGELQLRDLEKVQKRRQFPTVATQFLQIKMSRKKAKRKPTGGSKVPTIIQRLPFLRFVLGRLIGLGFRTESPQVARVKEPR</sequence>
<reference evidence="4" key="1">
    <citation type="submission" date="2016-10" db="EMBL/GenBank/DDBJ databases">
        <authorList>
            <person name="Varghese N."/>
            <person name="Submissions S."/>
        </authorList>
    </citation>
    <scope>NUCLEOTIDE SEQUENCE [LARGE SCALE GENOMIC DNA]</scope>
    <source>
        <strain evidence="4">OV426</strain>
    </source>
</reference>
<gene>
    <name evidence="3" type="ORF">SAMN05428971_3092</name>
</gene>
<proteinExistence type="predicted"/>
<accession>A0A1I5ET16</accession>
<evidence type="ECO:0000256" key="1">
    <source>
        <dbReference type="ARBA" id="ARBA00023002"/>
    </source>
</evidence>
<dbReference type="NCBIfam" id="NF004834">
    <property type="entry name" value="PRK06185.1-3"/>
    <property type="match status" value="1"/>
</dbReference>
<dbReference type="EMBL" id="FOVG01000003">
    <property type="protein sequence ID" value="SFO14513.1"/>
    <property type="molecule type" value="Genomic_DNA"/>
</dbReference>
<dbReference type="PANTHER" id="PTHR43476">
    <property type="entry name" value="3-(3-HYDROXY-PHENYL)PROPIONATE/3-HYDROXYCINNAMIC ACID HYDROXYLASE"/>
    <property type="match status" value="1"/>
</dbReference>
<dbReference type="AlphaFoldDB" id="A0A1I5ET16"/>
<dbReference type="GO" id="GO:0071949">
    <property type="term" value="F:FAD binding"/>
    <property type="evidence" value="ECO:0007669"/>
    <property type="project" value="InterPro"/>
</dbReference>
<evidence type="ECO:0000313" key="3">
    <source>
        <dbReference type="EMBL" id="SFO14513.1"/>
    </source>
</evidence>
<evidence type="ECO:0000313" key="4">
    <source>
        <dbReference type="Proteomes" id="UP000198968"/>
    </source>
</evidence>
<dbReference type="NCBIfam" id="NF004835">
    <property type="entry name" value="PRK06185.1-4"/>
    <property type="match status" value="1"/>
</dbReference>
<evidence type="ECO:0000259" key="2">
    <source>
        <dbReference type="Pfam" id="PF01494"/>
    </source>
</evidence>
<dbReference type="GO" id="GO:0016491">
    <property type="term" value="F:oxidoreductase activity"/>
    <property type="evidence" value="ECO:0007669"/>
    <property type="project" value="UniProtKB-KW"/>
</dbReference>
<protein>
    <submittedName>
        <fullName evidence="3">2-polyprenyl-6-methoxyphenol hydroxylase</fullName>
    </submittedName>
</protein>
<organism evidence="3 4">
    <name type="scientific">Candidatus Pantoea varia</name>
    <dbReference type="NCBI Taxonomy" id="1881036"/>
    <lineage>
        <taxon>Bacteria</taxon>
        <taxon>Pseudomonadati</taxon>
        <taxon>Pseudomonadota</taxon>
        <taxon>Gammaproteobacteria</taxon>
        <taxon>Enterobacterales</taxon>
        <taxon>Erwiniaceae</taxon>
        <taxon>Pantoea</taxon>
    </lineage>
</organism>
<name>A0A1I5ET16_9GAMM</name>
<feature type="domain" description="FAD-binding" evidence="2">
    <location>
        <begin position="11"/>
        <end position="333"/>
    </location>
</feature>
<dbReference type="OrthoDB" id="8672648at2"/>
<dbReference type="PRINTS" id="PR00420">
    <property type="entry name" value="RNGMNOXGNASE"/>
</dbReference>
<dbReference type="InterPro" id="IPR002938">
    <property type="entry name" value="FAD-bd"/>
</dbReference>
<dbReference type="PANTHER" id="PTHR43476:SF5">
    <property type="entry name" value="FAD-DEPENDENT MONOOXYGENASE"/>
    <property type="match status" value="1"/>
</dbReference>
<dbReference type="RefSeq" id="WP_090965123.1">
    <property type="nucleotide sequence ID" value="NZ_FOVG01000003.1"/>
</dbReference>
<dbReference type="InterPro" id="IPR050631">
    <property type="entry name" value="PheA/TfdB_FAD_monoxygenase"/>
</dbReference>
<keyword evidence="4" id="KW-1185">Reference proteome</keyword>
<dbReference type="InterPro" id="IPR036188">
    <property type="entry name" value="FAD/NAD-bd_sf"/>
</dbReference>
<dbReference type="Gene3D" id="3.50.50.60">
    <property type="entry name" value="FAD/NAD(P)-binding domain"/>
    <property type="match status" value="2"/>
</dbReference>
<keyword evidence="1" id="KW-0560">Oxidoreductase</keyword>
<dbReference type="Proteomes" id="UP000198968">
    <property type="component" value="Unassembled WGS sequence"/>
</dbReference>
<dbReference type="SUPFAM" id="SSF51905">
    <property type="entry name" value="FAD/NAD(P)-binding domain"/>
    <property type="match status" value="1"/>
</dbReference>